<feature type="binding site" evidence="2">
    <location>
        <begin position="92"/>
        <end position="93"/>
    </location>
    <ligand>
        <name>substrate</name>
    </ligand>
</feature>
<dbReference type="InterPro" id="IPR027474">
    <property type="entry name" value="L-asparaginase_N"/>
</dbReference>
<dbReference type="EMBL" id="JMKI01000002">
    <property type="protein sequence ID" value="KEJ93589.1"/>
    <property type="molecule type" value="Genomic_DNA"/>
</dbReference>
<dbReference type="Gene3D" id="3.40.50.40">
    <property type="match status" value="1"/>
</dbReference>
<proteinExistence type="predicted"/>
<dbReference type="STRING" id="2754.EH55_02115"/>
<evidence type="ECO:0000313" key="5">
    <source>
        <dbReference type="Proteomes" id="UP000027665"/>
    </source>
</evidence>
<dbReference type="SMART" id="SM00870">
    <property type="entry name" value="Asparaginase"/>
    <property type="match status" value="1"/>
</dbReference>
<comment type="caution">
    <text evidence="4">The sequence shown here is derived from an EMBL/GenBank/DDBJ whole genome shotgun (WGS) entry which is preliminary data.</text>
</comment>
<dbReference type="SUPFAM" id="SSF53774">
    <property type="entry name" value="Glutaminase/Asparaginase"/>
    <property type="match status" value="1"/>
</dbReference>
<dbReference type="InterPro" id="IPR037152">
    <property type="entry name" value="L-asparaginase_N_sf"/>
</dbReference>
<dbReference type="PIRSF" id="PIRSF001220">
    <property type="entry name" value="L-ASNase_gatD"/>
    <property type="match status" value="1"/>
</dbReference>
<accession>A0A073IUZ9</accession>
<evidence type="ECO:0000259" key="3">
    <source>
        <dbReference type="Pfam" id="PF00710"/>
    </source>
</evidence>
<organism evidence="4 5">
    <name type="scientific">Synergistes jonesii</name>
    <dbReference type="NCBI Taxonomy" id="2754"/>
    <lineage>
        <taxon>Bacteria</taxon>
        <taxon>Thermotogati</taxon>
        <taxon>Synergistota</taxon>
        <taxon>Synergistia</taxon>
        <taxon>Synergistales</taxon>
        <taxon>Synergistaceae</taxon>
        <taxon>Synergistes</taxon>
    </lineage>
</organism>
<evidence type="ECO:0000313" key="4">
    <source>
        <dbReference type="EMBL" id="KEJ93589.1"/>
    </source>
</evidence>
<dbReference type="InterPro" id="IPR006034">
    <property type="entry name" value="Asparaginase/glutaminase-like"/>
</dbReference>
<dbReference type="Gene3D" id="3.40.50.1170">
    <property type="entry name" value="L-asparaginase, N-terminal domain"/>
    <property type="match status" value="1"/>
</dbReference>
<dbReference type="SFLD" id="SFLDS00057">
    <property type="entry name" value="Glutaminase/Asparaginase"/>
    <property type="match status" value="1"/>
</dbReference>
<keyword evidence="5" id="KW-1185">Reference proteome</keyword>
<sequence length="318" mass="33482">MEKVLVISTGGTILSADRGDGVLPDAGAARSVLSKAEEILNAKGCRCEICQMFGCAGVDSSDVSPAEWLALSKKINEEAERGVKKFLVVHGTDTMAYTAAWLSLTAPAGVSVVLTGSQRTPDAPDFDGEENLRGAAKSLSSGKSGVFLHFAGKDYAGAFVHKENSSALAAYVATGRGTLPRAWKNTALGVVDWCEAAARMELIQLHPAALPLFSPRKIIILEGYGAGNMPRRVRAALCEAFAPCAEKPAIIAASSCAQGKKSPSFYGGVGIAGLAAENFSVFNQGSYSLEFLIALSYFSLSADAEEPEKILSLYLEKY</sequence>
<dbReference type="RefSeq" id="WP_051682508.1">
    <property type="nucleotide sequence ID" value="NZ_JMKI01000002.1"/>
</dbReference>
<dbReference type="eggNOG" id="COG0252">
    <property type="taxonomic scope" value="Bacteria"/>
</dbReference>
<dbReference type="PANTHER" id="PTHR11707">
    <property type="entry name" value="L-ASPARAGINASE"/>
    <property type="match status" value="1"/>
</dbReference>
<dbReference type="AlphaFoldDB" id="A0A073IUZ9"/>
<evidence type="ECO:0000256" key="1">
    <source>
        <dbReference type="PIRSR" id="PIRSR001220-1"/>
    </source>
</evidence>
<dbReference type="PRINTS" id="PR00139">
    <property type="entry name" value="ASNGLNASE"/>
</dbReference>
<dbReference type="OrthoDB" id="9788068at2"/>
<dbReference type="GO" id="GO:0004067">
    <property type="term" value="F:asparaginase activity"/>
    <property type="evidence" value="ECO:0007669"/>
    <property type="project" value="UniProtKB-UniRule"/>
</dbReference>
<reference evidence="4 5" key="1">
    <citation type="submission" date="2014-04" db="EMBL/GenBank/DDBJ databases">
        <title>Draft Genome Sequence of Synergistes jonesii.</title>
        <authorList>
            <person name="Coil D.A."/>
            <person name="Eisen J.A."/>
            <person name="Holland-Moritz H.E."/>
        </authorList>
    </citation>
    <scope>NUCLEOTIDE SEQUENCE [LARGE SCALE GENOMIC DNA]</scope>
    <source>
        <strain evidence="4 5">78-1</strain>
    </source>
</reference>
<gene>
    <name evidence="4" type="ORF">EH55_02115</name>
</gene>
<feature type="domain" description="L-asparaginase N-terminal" evidence="3">
    <location>
        <begin position="3"/>
        <end position="182"/>
    </location>
</feature>
<dbReference type="GeneID" id="90984750"/>
<dbReference type="Proteomes" id="UP000027665">
    <property type="component" value="Unassembled WGS sequence"/>
</dbReference>
<dbReference type="PANTHER" id="PTHR11707:SF28">
    <property type="entry name" value="60 KDA LYSOPHOSPHOLIPASE"/>
    <property type="match status" value="1"/>
</dbReference>
<dbReference type="InterPro" id="IPR027473">
    <property type="entry name" value="L-asparaginase_C"/>
</dbReference>
<feature type="binding site" evidence="2">
    <location>
        <position position="60"/>
    </location>
    <ligand>
        <name>substrate</name>
    </ligand>
</feature>
<evidence type="ECO:0000256" key="2">
    <source>
        <dbReference type="PIRSR" id="PIRSR001220-2"/>
    </source>
</evidence>
<name>A0A073IUZ9_9BACT</name>
<dbReference type="InterPro" id="IPR036152">
    <property type="entry name" value="Asp/glu_Ase-like_sf"/>
</dbReference>
<feature type="active site" description="O-isoaspartyl threonine intermediate" evidence="1">
    <location>
        <position position="12"/>
    </location>
</feature>
<protein>
    <recommendedName>
        <fullName evidence="3">L-asparaginase N-terminal domain-containing protein</fullName>
    </recommendedName>
</protein>
<dbReference type="PIRSF" id="PIRSF500176">
    <property type="entry name" value="L_ASNase"/>
    <property type="match status" value="1"/>
</dbReference>
<dbReference type="Pfam" id="PF00710">
    <property type="entry name" value="Asparaginase"/>
    <property type="match status" value="1"/>
</dbReference>
<dbReference type="PROSITE" id="PS51732">
    <property type="entry name" value="ASN_GLN_ASE_3"/>
    <property type="match status" value="1"/>
</dbReference>